<protein>
    <submittedName>
        <fullName evidence="1">Uncharacterized protein</fullName>
    </submittedName>
</protein>
<dbReference type="STRING" id="1209962.L0P9P3"/>
<feature type="non-terminal residue" evidence="1">
    <location>
        <position position="1"/>
    </location>
</feature>
<organism evidence="2">
    <name type="scientific">Pneumocystis jirovecii</name>
    <name type="common">Human pneumocystis pneumonia agent</name>
    <dbReference type="NCBI Taxonomy" id="42068"/>
    <lineage>
        <taxon>Eukaryota</taxon>
        <taxon>Fungi</taxon>
        <taxon>Dikarya</taxon>
        <taxon>Ascomycota</taxon>
        <taxon>Taphrinomycotina</taxon>
        <taxon>Pneumocystomycetes</taxon>
        <taxon>Pneumocystaceae</taxon>
        <taxon>Pneumocystis</taxon>
    </lineage>
</organism>
<comment type="caution">
    <text evidence="1">The sequence shown here is derived from an EMBL/GenBank/DDBJ whole genome shotgun (WGS) entry which is preliminary data.</text>
</comment>
<name>L0P9P3_PNEJI</name>
<gene>
    <name evidence="1" type="ORF">PNEJI1_001999</name>
</gene>
<reference evidence="1 2" key="1">
    <citation type="journal article" date="2012" name="MBio">
        <title>De novo assembly of the Pneumocystis jirovecii genome from a single bronchoalveolar lavage fluid specimen from a patient.</title>
        <authorList>
            <person name="Cisse O.H."/>
            <person name="Pagni M."/>
            <person name="Hauser P.M."/>
        </authorList>
    </citation>
    <scope>NUCLEOTIDE SEQUENCE [LARGE SCALE GENOMIC DNA]</scope>
    <source>
        <strain evidence="1 2">SE8</strain>
    </source>
</reference>
<dbReference type="Proteomes" id="UP000010422">
    <property type="component" value="Unassembled WGS sequence"/>
</dbReference>
<dbReference type="AlphaFoldDB" id="L0P9P3"/>
<sequence>GVRDGTSHEQQEAHYIKQKISQILSKIPTARNISLNTILDLIEDVFQSNDNSHLSKMPTLSVGIISILCSSNVLKTIYPNDLPNPLKIRENNLGWLNIFKKSIESYFNIINASSFPKISETDIIHILNCLKSCLFWIPTEQEQLFL</sequence>
<accession>L0P9P3</accession>
<proteinExistence type="predicted"/>
<dbReference type="InParanoid" id="L0P9P3"/>
<dbReference type="EMBL" id="CAKM01000153">
    <property type="protein sequence ID" value="CCJ29098.1"/>
    <property type="molecule type" value="Genomic_DNA"/>
</dbReference>
<evidence type="ECO:0000313" key="2">
    <source>
        <dbReference type="Proteomes" id="UP000010422"/>
    </source>
</evidence>
<evidence type="ECO:0000313" key="1">
    <source>
        <dbReference type="EMBL" id="CCJ29098.1"/>
    </source>
</evidence>
<dbReference type="VEuPathDB" id="FungiDB:PNEJI1_001999"/>